<organism evidence="4 5">
    <name type="scientific">Agaricicola taiwanensis</name>
    <dbReference type="NCBI Taxonomy" id="591372"/>
    <lineage>
        <taxon>Bacteria</taxon>
        <taxon>Pseudomonadati</taxon>
        <taxon>Pseudomonadota</taxon>
        <taxon>Alphaproteobacteria</taxon>
        <taxon>Rhodobacterales</taxon>
        <taxon>Paracoccaceae</taxon>
        <taxon>Agaricicola</taxon>
    </lineage>
</organism>
<dbReference type="AlphaFoldDB" id="A0A8J2YG29"/>
<dbReference type="InterPro" id="IPR050810">
    <property type="entry name" value="Bact_Secretion_Sys_Channel"/>
</dbReference>
<evidence type="ECO:0000256" key="1">
    <source>
        <dbReference type="RuleBase" id="RU004003"/>
    </source>
</evidence>
<comment type="similarity">
    <text evidence="1">Belongs to the bacterial secretin family.</text>
</comment>
<reference evidence="4" key="1">
    <citation type="journal article" date="2014" name="Int. J. Syst. Evol. Microbiol.">
        <title>Complete genome sequence of Corynebacterium casei LMG S-19264T (=DSM 44701T), isolated from a smear-ripened cheese.</title>
        <authorList>
            <consortium name="US DOE Joint Genome Institute (JGI-PGF)"/>
            <person name="Walter F."/>
            <person name="Albersmeier A."/>
            <person name="Kalinowski J."/>
            <person name="Ruckert C."/>
        </authorList>
    </citation>
    <scope>NUCLEOTIDE SEQUENCE</scope>
    <source>
        <strain evidence="4">CCM 7684</strain>
    </source>
</reference>
<feature type="chain" id="PRO_5035159210" evidence="2">
    <location>
        <begin position="28"/>
        <end position="476"/>
    </location>
</feature>
<dbReference type="EMBL" id="BMCP01000001">
    <property type="protein sequence ID" value="GGE33188.1"/>
    <property type="molecule type" value="Genomic_DNA"/>
</dbReference>
<evidence type="ECO:0000313" key="5">
    <source>
        <dbReference type="Proteomes" id="UP000602745"/>
    </source>
</evidence>
<dbReference type="Pfam" id="PF00263">
    <property type="entry name" value="Secretin"/>
    <property type="match status" value="1"/>
</dbReference>
<feature type="signal peptide" evidence="2">
    <location>
        <begin position="1"/>
        <end position="27"/>
    </location>
</feature>
<dbReference type="InterPro" id="IPR001775">
    <property type="entry name" value="GspD/PilQ"/>
</dbReference>
<dbReference type="GO" id="GO:0009306">
    <property type="term" value="P:protein secretion"/>
    <property type="evidence" value="ECO:0007669"/>
    <property type="project" value="InterPro"/>
</dbReference>
<dbReference type="InterPro" id="IPR007055">
    <property type="entry name" value="BON_dom"/>
</dbReference>
<proteinExistence type="inferred from homology"/>
<dbReference type="InterPro" id="IPR004846">
    <property type="entry name" value="T2SS/T3SS_dom"/>
</dbReference>
<feature type="domain" description="BON" evidence="3">
    <location>
        <begin position="107"/>
        <end position="177"/>
    </location>
</feature>
<name>A0A8J2YG29_9RHOB</name>
<dbReference type="RefSeq" id="WP_188408399.1">
    <property type="nucleotide sequence ID" value="NZ_BMCP01000001.1"/>
</dbReference>
<comment type="caution">
    <text evidence="4">The sequence shown here is derived from an EMBL/GenBank/DDBJ whole genome shotgun (WGS) entry which is preliminary data.</text>
</comment>
<sequence length="476" mass="49136">MSIGGKIGRIVLAAAIACAPGAVPAQAADAPVGGGMLHYGGSKQVELGIGKSMVVELPRDASEVIVADPKIANAVVRSARRAFLIGVAGGATSIIFIDAQGQQIVALDVVVARDVGALQASLRTILPESPIDVRSVGDSIMVTGSVRSAQDAQTAVALAGQFVGDPAKVINSLAVTERDQVLLKVTVAEVQRNIAKQLGINWDAAYQIGTTIIGGGSNPGFAFGDALANIIDPTTGNVIAGGNGIGAAFQNSRGEGAVNLRALEENGVMRTLAEPNLTAISGETAQFLAGGEFPVPTGRTCTPDNGCNVSIEFKKFGVSLGFTPVVLTGGRISLKVNTEVSELSNEGAFTQTDGFTIPSLRVRRADTTVEVPSGGAIALAGMIQQSTRQAMAGIPGAKDIPIIGTLFRSRDFLKAETELVIFVTPYIAKATRPDAMARPDDGFITSSDGEAYFLGRMNKVYGIRPTDASQVGFIVD</sequence>
<accession>A0A8J2YG29</accession>
<gene>
    <name evidence="4" type="ORF">GCM10007276_08060</name>
</gene>
<keyword evidence="2" id="KW-0732">Signal</keyword>
<dbReference type="Pfam" id="PF04972">
    <property type="entry name" value="BON"/>
    <property type="match status" value="1"/>
</dbReference>
<dbReference type="InterPro" id="IPR032789">
    <property type="entry name" value="T2SS-T3SS_pil_N"/>
</dbReference>
<reference evidence="4" key="2">
    <citation type="submission" date="2020-09" db="EMBL/GenBank/DDBJ databases">
        <authorList>
            <person name="Sun Q."/>
            <person name="Sedlacek I."/>
        </authorList>
    </citation>
    <scope>NUCLEOTIDE SEQUENCE</scope>
    <source>
        <strain evidence="4">CCM 7684</strain>
    </source>
</reference>
<keyword evidence="5" id="KW-1185">Reference proteome</keyword>
<evidence type="ECO:0000313" key="4">
    <source>
        <dbReference type="EMBL" id="GGE33188.1"/>
    </source>
</evidence>
<dbReference type="PRINTS" id="PR00811">
    <property type="entry name" value="BCTERIALGSPD"/>
</dbReference>
<evidence type="ECO:0000256" key="2">
    <source>
        <dbReference type="SAM" id="SignalP"/>
    </source>
</evidence>
<dbReference type="Pfam" id="PF13629">
    <property type="entry name" value="T2SS-T3SS_pil_N"/>
    <property type="match status" value="1"/>
</dbReference>
<dbReference type="PANTHER" id="PTHR30332:SF17">
    <property type="entry name" value="TYPE IV PILIATION SYSTEM PROTEIN DR_0774-RELATED"/>
    <property type="match status" value="1"/>
</dbReference>
<dbReference type="PANTHER" id="PTHR30332">
    <property type="entry name" value="PROBABLE GENERAL SECRETION PATHWAY PROTEIN D"/>
    <property type="match status" value="1"/>
</dbReference>
<protein>
    <submittedName>
        <fullName evidence="4">Secretin</fullName>
    </submittedName>
</protein>
<dbReference type="PROSITE" id="PS50914">
    <property type="entry name" value="BON"/>
    <property type="match status" value="1"/>
</dbReference>
<dbReference type="GO" id="GO:0015627">
    <property type="term" value="C:type II protein secretion system complex"/>
    <property type="evidence" value="ECO:0007669"/>
    <property type="project" value="TreeGrafter"/>
</dbReference>
<evidence type="ECO:0000259" key="3">
    <source>
        <dbReference type="PROSITE" id="PS50914"/>
    </source>
</evidence>
<dbReference type="Proteomes" id="UP000602745">
    <property type="component" value="Unassembled WGS sequence"/>
</dbReference>